<feature type="non-terminal residue" evidence="1">
    <location>
        <position position="1"/>
    </location>
</feature>
<dbReference type="InterPro" id="IPR019734">
    <property type="entry name" value="TPR_rpt"/>
</dbReference>
<dbReference type="AlphaFoldDB" id="X0S9Y9"/>
<evidence type="ECO:0008006" key="2">
    <source>
        <dbReference type="Google" id="ProtNLM"/>
    </source>
</evidence>
<evidence type="ECO:0000313" key="1">
    <source>
        <dbReference type="EMBL" id="GAF71961.1"/>
    </source>
</evidence>
<reference evidence="1" key="1">
    <citation type="journal article" date="2014" name="Front. Microbiol.">
        <title>High frequency of phylogenetically diverse reductive dehalogenase-homologous genes in deep subseafloor sedimentary metagenomes.</title>
        <authorList>
            <person name="Kawai M."/>
            <person name="Futagami T."/>
            <person name="Toyoda A."/>
            <person name="Takaki Y."/>
            <person name="Nishi S."/>
            <person name="Hori S."/>
            <person name="Arai W."/>
            <person name="Tsubouchi T."/>
            <person name="Morono Y."/>
            <person name="Uchiyama I."/>
            <person name="Ito T."/>
            <person name="Fujiyama A."/>
            <person name="Inagaki F."/>
            <person name="Takami H."/>
        </authorList>
    </citation>
    <scope>NUCLEOTIDE SEQUENCE</scope>
    <source>
        <strain evidence="1">Expedition CK06-06</strain>
    </source>
</reference>
<accession>X0S9Y9</accession>
<protein>
    <recommendedName>
        <fullName evidence="2">Outer membrane lipoprotein BamD-like domain-containing protein</fullName>
    </recommendedName>
</protein>
<dbReference type="InterPro" id="IPR011990">
    <property type="entry name" value="TPR-like_helical_dom_sf"/>
</dbReference>
<dbReference type="Gene3D" id="1.25.40.10">
    <property type="entry name" value="Tetratricopeptide repeat domain"/>
    <property type="match status" value="1"/>
</dbReference>
<dbReference type="Pfam" id="PF13174">
    <property type="entry name" value="TPR_6"/>
    <property type="match status" value="2"/>
</dbReference>
<comment type="caution">
    <text evidence="1">The sequence shown here is derived from an EMBL/GenBank/DDBJ whole genome shotgun (WGS) entry which is preliminary data.</text>
</comment>
<sequence>GLISPTILMRIADIYMNNLRDFRKAEQTYREFISSHPDDRQLGSAYLGLGFSLYERRKFAESRKAVGNIEKLPQADQEIVLEANYLIALCYDAEGKWELSKGQLDYIQGSFPGTDKAFEAALYIANRYRSKGQTELTRKAYDDAEKYISRYADQTGGNILSVSRAMGYLVRCYIEQEDYDRATQTLMQLYQSFPQLPEGRFAPLKLADLYENAIFDTTRAVYWLRAFVDSNPENENLETLKARIRRLEAAIGE</sequence>
<dbReference type="EMBL" id="BARS01004030">
    <property type="protein sequence ID" value="GAF71961.1"/>
    <property type="molecule type" value="Genomic_DNA"/>
</dbReference>
<organism evidence="1">
    <name type="scientific">marine sediment metagenome</name>
    <dbReference type="NCBI Taxonomy" id="412755"/>
    <lineage>
        <taxon>unclassified sequences</taxon>
        <taxon>metagenomes</taxon>
        <taxon>ecological metagenomes</taxon>
    </lineage>
</organism>
<name>X0S9Y9_9ZZZZ</name>
<proteinExistence type="predicted"/>
<dbReference type="SUPFAM" id="SSF48452">
    <property type="entry name" value="TPR-like"/>
    <property type="match status" value="1"/>
</dbReference>
<gene>
    <name evidence="1" type="ORF">S01H1_07858</name>
</gene>